<dbReference type="GO" id="GO:0046103">
    <property type="term" value="P:inosine biosynthetic process"/>
    <property type="evidence" value="ECO:0007669"/>
    <property type="project" value="TreeGrafter"/>
</dbReference>
<evidence type="ECO:0000259" key="8">
    <source>
        <dbReference type="Pfam" id="PF00962"/>
    </source>
</evidence>
<dbReference type="OrthoDB" id="105475at2"/>
<dbReference type="RefSeq" id="WP_058482293.1">
    <property type="nucleotide sequence ID" value="NZ_CAAAII010000011.1"/>
</dbReference>
<dbReference type="Pfam" id="PF00962">
    <property type="entry name" value="A_deaminase"/>
    <property type="match status" value="1"/>
</dbReference>
<keyword evidence="7" id="KW-0732">Signal</keyword>
<proteinExistence type="inferred from homology"/>
<dbReference type="GO" id="GO:0043103">
    <property type="term" value="P:hypoxanthine salvage"/>
    <property type="evidence" value="ECO:0007669"/>
    <property type="project" value="TreeGrafter"/>
</dbReference>
<evidence type="ECO:0000313" key="10">
    <source>
        <dbReference type="Proteomes" id="UP000054877"/>
    </source>
</evidence>
<dbReference type="EC" id="3.5.4.4" evidence="3"/>
<keyword evidence="6" id="KW-0862">Zinc</keyword>
<dbReference type="GO" id="GO:0005829">
    <property type="term" value="C:cytosol"/>
    <property type="evidence" value="ECO:0007669"/>
    <property type="project" value="TreeGrafter"/>
</dbReference>
<dbReference type="GO" id="GO:0046872">
    <property type="term" value="F:metal ion binding"/>
    <property type="evidence" value="ECO:0007669"/>
    <property type="project" value="UniProtKB-KW"/>
</dbReference>
<dbReference type="Proteomes" id="UP000054877">
    <property type="component" value="Unassembled WGS sequence"/>
</dbReference>
<sequence length="492" mass="55977">MIRNVLLLVLLLQQSLCIADVNQYFNRIKQDPNELYTFLKNMPKGGELHFHLAGSAYPESMLQIAAQHQYCLNTNNWSMTPITEHCDGIPAKKLEQYPDLYAQTIKAWSMKDFMPGLESGHDHFFASFEKFLPIVVNQDVELLAEVMQRAANQQEQYMEIMILPDNANSMNFQVPEFTMNHLAQAQKQLLADPAFRKNINDTANKVDHTLENVHQFLGCKKSPQKAACQLTVTFQFYVLREQPLEKVFAQALTAFETAAKSRDLVGVNLVQPEDGIISLRDYHQQMKIFAFLHQSYPDVAIALHAGELAPQAVLPDDLRFHIRDAVMTGHAQRIGHGVDIAHEEDAEKLLRLMKDKHIAVEINLISNKHILNITGKNHPLRYYLNHNVPVVLSTDDEGVLRTDLTTQYVTAVTEHDVDYPALKQINRNALTFSFLPGKSIWADAGQAVLTDACKDLNSKRCQRFAASNDKARLQRQLEIKLASFENQYKNSR</sequence>
<comment type="similarity">
    <text evidence="2">Belongs to the metallo-dependent hydrolases superfamily. Adenosine and AMP deaminases family.</text>
</comment>
<dbReference type="PANTHER" id="PTHR11409:SF43">
    <property type="entry name" value="ADENOSINE DEAMINASE"/>
    <property type="match status" value="1"/>
</dbReference>
<dbReference type="InterPro" id="IPR032466">
    <property type="entry name" value="Metal_Hydrolase"/>
</dbReference>
<dbReference type="EMBL" id="LNYX01000004">
    <property type="protein sequence ID" value="KTD65886.1"/>
    <property type="molecule type" value="Genomic_DNA"/>
</dbReference>
<keyword evidence="10" id="KW-1185">Reference proteome</keyword>
<dbReference type="InterPro" id="IPR001365">
    <property type="entry name" value="A_deaminase_dom"/>
</dbReference>
<evidence type="ECO:0000313" key="9">
    <source>
        <dbReference type="EMBL" id="KTD65886.1"/>
    </source>
</evidence>
<dbReference type="Gene3D" id="3.20.20.140">
    <property type="entry name" value="Metal-dependent hydrolases"/>
    <property type="match status" value="1"/>
</dbReference>
<evidence type="ECO:0000256" key="7">
    <source>
        <dbReference type="SAM" id="SignalP"/>
    </source>
</evidence>
<evidence type="ECO:0000256" key="5">
    <source>
        <dbReference type="ARBA" id="ARBA00022801"/>
    </source>
</evidence>
<dbReference type="InterPro" id="IPR006330">
    <property type="entry name" value="Ado/ade_deaminase"/>
</dbReference>
<feature type="chain" id="PRO_5006918436" description="adenosine deaminase" evidence="7">
    <location>
        <begin position="20"/>
        <end position="492"/>
    </location>
</feature>
<dbReference type="SUPFAM" id="SSF51556">
    <property type="entry name" value="Metallo-dependent hydrolases"/>
    <property type="match status" value="1"/>
</dbReference>
<dbReference type="AlphaFoldDB" id="A0A0W0ZAG4"/>
<feature type="signal peptide" evidence="7">
    <location>
        <begin position="1"/>
        <end position="19"/>
    </location>
</feature>
<evidence type="ECO:0000256" key="4">
    <source>
        <dbReference type="ARBA" id="ARBA00022723"/>
    </source>
</evidence>
<comment type="caution">
    <text evidence="9">The sequence shown here is derived from an EMBL/GenBank/DDBJ whole genome shotgun (WGS) entry which is preliminary data.</text>
</comment>
<dbReference type="PATRIC" id="fig|452.5.peg.338"/>
<evidence type="ECO:0000256" key="6">
    <source>
        <dbReference type="ARBA" id="ARBA00022833"/>
    </source>
</evidence>
<evidence type="ECO:0000256" key="3">
    <source>
        <dbReference type="ARBA" id="ARBA00012784"/>
    </source>
</evidence>
<evidence type="ECO:0000256" key="1">
    <source>
        <dbReference type="ARBA" id="ARBA00001947"/>
    </source>
</evidence>
<gene>
    <name evidence="9" type="primary">add_1</name>
    <name evidence="9" type="ORF">Lspi_0305</name>
</gene>
<protein>
    <recommendedName>
        <fullName evidence="3">adenosine deaminase</fullName>
        <ecNumber evidence="3">3.5.4.4</ecNumber>
    </recommendedName>
</protein>
<reference evidence="9 10" key="1">
    <citation type="submission" date="2015-11" db="EMBL/GenBank/DDBJ databases">
        <title>Genomic analysis of 38 Legionella species identifies large and diverse effector repertoires.</title>
        <authorList>
            <person name="Burstein D."/>
            <person name="Amaro F."/>
            <person name="Zusman T."/>
            <person name="Lifshitz Z."/>
            <person name="Cohen O."/>
            <person name="Gilbert J.A."/>
            <person name="Pupko T."/>
            <person name="Shuman H.A."/>
            <person name="Segal G."/>
        </authorList>
    </citation>
    <scope>NUCLEOTIDE SEQUENCE [LARGE SCALE GENOMIC DNA]</scope>
    <source>
        <strain evidence="9 10">Mt.St.Helens-9</strain>
    </source>
</reference>
<dbReference type="STRING" id="452.Lspi_0305"/>
<organism evidence="9 10">
    <name type="scientific">Legionella spiritensis</name>
    <dbReference type="NCBI Taxonomy" id="452"/>
    <lineage>
        <taxon>Bacteria</taxon>
        <taxon>Pseudomonadati</taxon>
        <taxon>Pseudomonadota</taxon>
        <taxon>Gammaproteobacteria</taxon>
        <taxon>Legionellales</taxon>
        <taxon>Legionellaceae</taxon>
        <taxon>Legionella</taxon>
    </lineage>
</organism>
<evidence type="ECO:0000256" key="2">
    <source>
        <dbReference type="ARBA" id="ARBA00006676"/>
    </source>
</evidence>
<keyword evidence="4" id="KW-0479">Metal-binding</keyword>
<comment type="cofactor">
    <cofactor evidence="1">
        <name>Zn(2+)</name>
        <dbReference type="ChEBI" id="CHEBI:29105"/>
    </cofactor>
</comment>
<accession>A0A0W0ZAG4</accession>
<feature type="domain" description="Adenosine deaminase" evidence="8">
    <location>
        <begin position="123"/>
        <end position="438"/>
    </location>
</feature>
<name>A0A0W0ZAG4_LEGSP</name>
<dbReference type="PANTHER" id="PTHR11409">
    <property type="entry name" value="ADENOSINE DEAMINASE"/>
    <property type="match status" value="1"/>
</dbReference>
<dbReference type="GO" id="GO:0004000">
    <property type="term" value="F:adenosine deaminase activity"/>
    <property type="evidence" value="ECO:0007669"/>
    <property type="project" value="TreeGrafter"/>
</dbReference>
<keyword evidence="5" id="KW-0378">Hydrolase</keyword>
<dbReference type="GO" id="GO:0006154">
    <property type="term" value="P:adenosine catabolic process"/>
    <property type="evidence" value="ECO:0007669"/>
    <property type="project" value="TreeGrafter"/>
</dbReference>